<gene>
    <name evidence="2" type="ORF">SAMN05444370_103407</name>
</gene>
<sequence>MTAHLTLDHVNLRTARLAEMVAWYGETLGLVEGWRPPFPFPGAWLYAGDCAVVHLVGVDRAPDAEESSLRIEHFALRGEGMAAFLAKLERLGVPARVAAVPGATLTQVNIHDPDGNHIHVDFAERA</sequence>
<reference evidence="2 3" key="1">
    <citation type="submission" date="2016-10" db="EMBL/GenBank/DDBJ databases">
        <authorList>
            <person name="de Groot N.N."/>
        </authorList>
    </citation>
    <scope>NUCLEOTIDE SEQUENCE [LARGE SCALE GENOMIC DNA]</scope>
    <source>
        <strain evidence="2 3">DSM 15345</strain>
    </source>
</reference>
<evidence type="ECO:0000313" key="3">
    <source>
        <dbReference type="Proteomes" id="UP000198703"/>
    </source>
</evidence>
<dbReference type="SUPFAM" id="SSF54593">
    <property type="entry name" value="Glyoxalase/Bleomycin resistance protein/Dihydroxybiphenyl dioxygenase"/>
    <property type="match status" value="1"/>
</dbReference>
<dbReference type="PANTHER" id="PTHR46142">
    <property type="match status" value="1"/>
</dbReference>
<dbReference type="InterPro" id="IPR004360">
    <property type="entry name" value="Glyas_Fos-R_dOase_dom"/>
</dbReference>
<keyword evidence="3" id="KW-1185">Reference proteome</keyword>
<dbReference type="RefSeq" id="WP_093251132.1">
    <property type="nucleotide sequence ID" value="NZ_FNQM01000003.1"/>
</dbReference>
<proteinExistence type="predicted"/>
<dbReference type="STRING" id="89524.SAMN05444370_103407"/>
<dbReference type="Pfam" id="PF00903">
    <property type="entry name" value="Glyoxalase"/>
    <property type="match status" value="1"/>
</dbReference>
<keyword evidence="2" id="KW-0560">Oxidoreductase</keyword>
<dbReference type="InterPro" id="IPR037523">
    <property type="entry name" value="VOC_core"/>
</dbReference>
<evidence type="ECO:0000313" key="2">
    <source>
        <dbReference type="EMBL" id="SEA19123.1"/>
    </source>
</evidence>
<dbReference type="PROSITE" id="PS51819">
    <property type="entry name" value="VOC"/>
    <property type="match status" value="1"/>
</dbReference>
<dbReference type="OrthoDB" id="5243302at2"/>
<dbReference type="Proteomes" id="UP000198703">
    <property type="component" value="Unassembled WGS sequence"/>
</dbReference>
<evidence type="ECO:0000259" key="1">
    <source>
        <dbReference type="PROSITE" id="PS51819"/>
    </source>
</evidence>
<dbReference type="EMBL" id="FNQM01000003">
    <property type="protein sequence ID" value="SEA19123.1"/>
    <property type="molecule type" value="Genomic_DNA"/>
</dbReference>
<name>A0A1H3Z5K1_9RHOB</name>
<dbReference type="Gene3D" id="3.10.180.10">
    <property type="entry name" value="2,3-Dihydroxybiphenyl 1,2-Dioxygenase, domain 1"/>
    <property type="match status" value="1"/>
</dbReference>
<protein>
    <submittedName>
        <fullName evidence="2">Glyoxalase/Bleomycin resistance protein/Dioxygenase superfamily protein</fullName>
    </submittedName>
</protein>
<dbReference type="GO" id="GO:0051213">
    <property type="term" value="F:dioxygenase activity"/>
    <property type="evidence" value="ECO:0007669"/>
    <property type="project" value="UniProtKB-KW"/>
</dbReference>
<accession>A0A1H3Z5K1</accession>
<dbReference type="PANTHER" id="PTHR46142:SF3">
    <property type="entry name" value="F18B13.24 PROTEIN"/>
    <property type="match status" value="1"/>
</dbReference>
<organism evidence="2 3">
    <name type="scientific">Rubrimonas cliftonensis</name>
    <dbReference type="NCBI Taxonomy" id="89524"/>
    <lineage>
        <taxon>Bacteria</taxon>
        <taxon>Pseudomonadati</taxon>
        <taxon>Pseudomonadota</taxon>
        <taxon>Alphaproteobacteria</taxon>
        <taxon>Rhodobacterales</taxon>
        <taxon>Paracoccaceae</taxon>
        <taxon>Rubrimonas</taxon>
    </lineage>
</organism>
<feature type="domain" description="VOC" evidence="1">
    <location>
        <begin position="6"/>
        <end position="123"/>
    </location>
</feature>
<dbReference type="AlphaFoldDB" id="A0A1H3Z5K1"/>
<keyword evidence="2" id="KW-0223">Dioxygenase</keyword>
<dbReference type="InterPro" id="IPR029068">
    <property type="entry name" value="Glyas_Bleomycin-R_OHBP_Dase"/>
</dbReference>